<dbReference type="InterPro" id="IPR052181">
    <property type="entry name" value="5hmC_binding"/>
</dbReference>
<dbReference type="SUPFAM" id="SSF88697">
    <property type="entry name" value="PUA domain-like"/>
    <property type="match status" value="1"/>
</dbReference>
<reference evidence="2 3" key="1">
    <citation type="submission" date="2020-02" db="EMBL/GenBank/DDBJ databases">
        <title>Genomic and physiological characterization of two novel Nitrospinaceae genera.</title>
        <authorList>
            <person name="Mueller A.J."/>
            <person name="Jung M.-Y."/>
            <person name="Strachan C.R."/>
            <person name="Herbold C.W."/>
            <person name="Kirkegaard R.H."/>
            <person name="Daims H."/>
        </authorList>
    </citation>
    <scope>NUCLEOTIDE SEQUENCE [LARGE SCALE GENOMIC DNA]</scope>
    <source>
        <strain evidence="2">EB</strain>
    </source>
</reference>
<dbReference type="CDD" id="cd21133">
    <property type="entry name" value="EVE"/>
    <property type="match status" value="1"/>
</dbReference>
<dbReference type="PANTHER" id="PTHR14087:SF7">
    <property type="entry name" value="THYMOCYTE NUCLEAR PROTEIN 1"/>
    <property type="match status" value="1"/>
</dbReference>
<evidence type="ECO:0000313" key="3">
    <source>
        <dbReference type="Proteomes" id="UP000594688"/>
    </source>
</evidence>
<proteinExistence type="predicted"/>
<dbReference type="InterPro" id="IPR002740">
    <property type="entry name" value="EVE_domain"/>
</dbReference>
<accession>A0A7T0BYU6</accession>
<dbReference type="Proteomes" id="UP000594688">
    <property type="component" value="Chromosome"/>
</dbReference>
<sequence>MNFWLVKQEPSKYSWEEFLKDKSTYWDGVRNYQARNNLSAMKKGDLVFFYHSVVGKEIKGIAKITREAYQDPTTDDDRWVVVDLKPVKSMKTPVTLDDIKGNKKLGEIALVKQSRLSVMPMTAEEFKIILGMGNTTIKDI</sequence>
<protein>
    <submittedName>
        <fullName evidence="2">EVE domain-containing protein</fullName>
    </submittedName>
</protein>
<dbReference type="InterPro" id="IPR015947">
    <property type="entry name" value="PUA-like_sf"/>
</dbReference>
<dbReference type="Gene3D" id="3.10.590.10">
    <property type="entry name" value="ph1033 like domains"/>
    <property type="match status" value="1"/>
</dbReference>
<dbReference type="EMBL" id="CP048685">
    <property type="protein sequence ID" value="QPJ63366.1"/>
    <property type="molecule type" value="Genomic_DNA"/>
</dbReference>
<feature type="domain" description="EVE" evidence="1">
    <location>
        <begin position="2"/>
        <end position="132"/>
    </location>
</feature>
<name>A0A7T0BYU6_9BACT</name>
<dbReference type="InterPro" id="IPR047197">
    <property type="entry name" value="THYN1-like_EVE"/>
</dbReference>
<dbReference type="Pfam" id="PF01878">
    <property type="entry name" value="EVE"/>
    <property type="match status" value="1"/>
</dbReference>
<dbReference type="PANTHER" id="PTHR14087">
    <property type="entry name" value="THYMOCYTE NUCLEAR PROTEIN 1"/>
    <property type="match status" value="1"/>
</dbReference>
<evidence type="ECO:0000313" key="2">
    <source>
        <dbReference type="EMBL" id="QPJ63366.1"/>
    </source>
</evidence>
<gene>
    <name evidence="2" type="ORF">G3M70_16365</name>
</gene>
<evidence type="ECO:0000259" key="1">
    <source>
        <dbReference type="Pfam" id="PF01878"/>
    </source>
</evidence>
<organism evidence="2 3">
    <name type="scientific">Candidatus Nitronauta litoralis</name>
    <dbReference type="NCBI Taxonomy" id="2705533"/>
    <lineage>
        <taxon>Bacteria</taxon>
        <taxon>Pseudomonadati</taxon>
        <taxon>Nitrospinota/Tectimicrobiota group</taxon>
        <taxon>Nitrospinota</taxon>
        <taxon>Nitrospinia</taxon>
        <taxon>Nitrospinales</taxon>
        <taxon>Nitrospinaceae</taxon>
        <taxon>Candidatus Nitronauta</taxon>
    </lineage>
</organism>
<dbReference type="AlphaFoldDB" id="A0A7T0BYU6"/>
<dbReference type="KEGG" id="nli:G3M70_16365"/>